<dbReference type="AlphaFoldDB" id="A0A418UZJ7"/>
<dbReference type="RefSeq" id="WP_119766778.1">
    <property type="nucleotide sequence ID" value="NZ_QYUJ01000030.1"/>
</dbReference>
<evidence type="ECO:0000313" key="2">
    <source>
        <dbReference type="Proteomes" id="UP000286287"/>
    </source>
</evidence>
<organism evidence="1 2">
    <name type="scientific">Deinococcus cavernae</name>
    <dbReference type="NCBI Taxonomy" id="2320857"/>
    <lineage>
        <taxon>Bacteria</taxon>
        <taxon>Thermotogati</taxon>
        <taxon>Deinococcota</taxon>
        <taxon>Deinococci</taxon>
        <taxon>Deinococcales</taxon>
        <taxon>Deinococcaceae</taxon>
        <taxon>Deinococcus</taxon>
    </lineage>
</organism>
<accession>A0A418UZJ7</accession>
<comment type="caution">
    <text evidence="1">The sequence shown here is derived from an EMBL/GenBank/DDBJ whole genome shotgun (WGS) entry which is preliminary data.</text>
</comment>
<evidence type="ECO:0000313" key="1">
    <source>
        <dbReference type="EMBL" id="RJF68910.1"/>
    </source>
</evidence>
<reference evidence="1 2" key="1">
    <citation type="submission" date="2018-09" db="EMBL/GenBank/DDBJ databases">
        <authorList>
            <person name="Zhu H."/>
        </authorList>
    </citation>
    <scope>NUCLEOTIDE SEQUENCE [LARGE SCALE GENOMIC DNA]</scope>
    <source>
        <strain evidence="1 2">K2S05-167</strain>
    </source>
</reference>
<keyword evidence="2" id="KW-1185">Reference proteome</keyword>
<sequence length="121" mass="12713">MGAGYTSGTVLILGWSAPRPLDAPDLDLTHSPCEPITVIAPDGNAYTHYVYHVSPGPQLCAAAAENLILFPDRASAEAYLGAGGWLESWGPMSAASDWHVRVAAANLAYALVTFPGDSWLS</sequence>
<dbReference type="Proteomes" id="UP000286287">
    <property type="component" value="Unassembled WGS sequence"/>
</dbReference>
<proteinExistence type="predicted"/>
<protein>
    <submittedName>
        <fullName evidence="1">Uncharacterized protein</fullName>
    </submittedName>
</protein>
<gene>
    <name evidence="1" type="ORF">D3875_21410</name>
</gene>
<dbReference type="EMBL" id="QYUJ01000030">
    <property type="protein sequence ID" value="RJF68910.1"/>
    <property type="molecule type" value="Genomic_DNA"/>
</dbReference>
<name>A0A418UZJ7_9DEIO</name>